<protein>
    <submittedName>
        <fullName evidence="6">Uncharacterized protein</fullName>
    </submittedName>
</protein>
<feature type="compositionally biased region" description="Basic and acidic residues" evidence="2">
    <location>
        <begin position="43"/>
        <end position="61"/>
    </location>
</feature>
<feature type="compositionally biased region" description="Low complexity" evidence="2">
    <location>
        <begin position="317"/>
        <end position="343"/>
    </location>
</feature>
<name>A0A2A2IGY8_9BACI</name>
<gene>
    <name evidence="6" type="ORF">CIL05_04795</name>
</gene>
<dbReference type="SUPFAM" id="SSF57997">
    <property type="entry name" value="Tropomyosin"/>
    <property type="match status" value="1"/>
</dbReference>
<dbReference type="InterPro" id="IPR057309">
    <property type="entry name" value="PcsB_CC"/>
</dbReference>
<evidence type="ECO:0000256" key="1">
    <source>
        <dbReference type="ARBA" id="ARBA00022729"/>
    </source>
</evidence>
<dbReference type="SUPFAM" id="SSF51261">
    <property type="entry name" value="Duplicated hybrid motif"/>
    <property type="match status" value="1"/>
</dbReference>
<dbReference type="Gene3D" id="2.70.70.10">
    <property type="entry name" value="Glucose Permease (Domain IIA)"/>
    <property type="match status" value="1"/>
</dbReference>
<evidence type="ECO:0000313" key="6">
    <source>
        <dbReference type="EMBL" id="PAV31029.1"/>
    </source>
</evidence>
<accession>A0A2A2IGY8</accession>
<dbReference type="PANTHER" id="PTHR21666">
    <property type="entry name" value="PEPTIDASE-RELATED"/>
    <property type="match status" value="1"/>
</dbReference>
<feature type="chain" id="PRO_5012674611" evidence="3">
    <location>
        <begin position="28"/>
        <end position="474"/>
    </location>
</feature>
<dbReference type="GO" id="GO:0004222">
    <property type="term" value="F:metalloendopeptidase activity"/>
    <property type="evidence" value="ECO:0007669"/>
    <property type="project" value="TreeGrafter"/>
</dbReference>
<evidence type="ECO:0000313" key="7">
    <source>
        <dbReference type="Proteomes" id="UP000218887"/>
    </source>
</evidence>
<evidence type="ECO:0000256" key="2">
    <source>
        <dbReference type="SAM" id="MobiDB-lite"/>
    </source>
</evidence>
<feature type="domain" description="M23ase beta-sheet core" evidence="4">
    <location>
        <begin position="370"/>
        <end position="469"/>
    </location>
</feature>
<evidence type="ECO:0000259" key="4">
    <source>
        <dbReference type="Pfam" id="PF01551"/>
    </source>
</evidence>
<keyword evidence="1 3" id="KW-0732">Signal</keyword>
<dbReference type="EMBL" id="NPOA01000002">
    <property type="protein sequence ID" value="PAV31029.1"/>
    <property type="molecule type" value="Genomic_DNA"/>
</dbReference>
<feature type="domain" description="Peptidoglycan hydrolase PcsB coiled-coil" evidence="5">
    <location>
        <begin position="130"/>
        <end position="201"/>
    </location>
</feature>
<sequence>MKKVLPLLFTAVLAVTIVIQDFNPVSAETVDGLNKKINDLEKEQGSIEEKQGNVDSEKNDNQSKINENLNSQNSVEQEINTIDKELTETTEKITAKENEINKTNQQIEDLTTKIEELKNEIEKLKEEIIILKERIKKREELLKDRLRSIQENGGQMKYIQVIFGAQSFSDLISRTTAVNAIMDQDKTIMEELAADKKKLEEAKTEVESKKTEVESKKTEIEKQKQALEAKKQELVSLKGNLDKQMADKEKLMAELEEEHGQLEEIKLTIEQEQEILNAEASAKKKAIAMAQSKKGELEQLAREKAAREKAAQEKKSVNSTSNSPSSSGSSTPPASSTPVNSNATFIKPAAGPITSSYGMRYHPIYHYNRLHAGIDVGVGTGTALRAPADGVVSRASWLGSFGNVIMISHHIGGKNYTTVMAHLSSMSVSPGQAVSQGQVIGATGNTGGSTGPHLHFEVHLGGYGNPTNPLPYIR</sequence>
<dbReference type="InterPro" id="IPR050570">
    <property type="entry name" value="Cell_wall_metabolism_enzyme"/>
</dbReference>
<dbReference type="Proteomes" id="UP000218887">
    <property type="component" value="Unassembled WGS sequence"/>
</dbReference>
<evidence type="ECO:0000256" key="3">
    <source>
        <dbReference type="SAM" id="SignalP"/>
    </source>
</evidence>
<reference evidence="6 7" key="1">
    <citation type="submission" date="2017-08" db="EMBL/GenBank/DDBJ databases">
        <title>Virgibacillus indicus sp. nov. and Virgibacillus profoundi sp. nov, two moderately halophilic bacteria isolated from marine sediment by using the Microfluidic Streak Plate.</title>
        <authorList>
            <person name="Xu B."/>
            <person name="Hu B."/>
            <person name="Wang J."/>
            <person name="Zhu Y."/>
            <person name="Huang L."/>
            <person name="Du W."/>
            <person name="Huang Y."/>
        </authorList>
    </citation>
    <scope>NUCLEOTIDE SEQUENCE [LARGE SCALE GENOMIC DNA]</scope>
    <source>
        <strain evidence="6 7">IO3-P3-H5</strain>
    </source>
</reference>
<dbReference type="OrthoDB" id="9805070at2"/>
<dbReference type="AlphaFoldDB" id="A0A2A2IGY8"/>
<dbReference type="Gene3D" id="6.10.250.3150">
    <property type="match status" value="1"/>
</dbReference>
<dbReference type="PANTHER" id="PTHR21666:SF270">
    <property type="entry name" value="MUREIN HYDROLASE ACTIVATOR ENVC"/>
    <property type="match status" value="1"/>
</dbReference>
<feature type="region of interest" description="Disordered" evidence="2">
    <location>
        <begin position="43"/>
        <end position="70"/>
    </location>
</feature>
<dbReference type="Pfam" id="PF01551">
    <property type="entry name" value="Peptidase_M23"/>
    <property type="match status" value="1"/>
</dbReference>
<feature type="compositionally biased region" description="Basic and acidic residues" evidence="2">
    <location>
        <begin position="299"/>
        <end position="316"/>
    </location>
</feature>
<feature type="region of interest" description="Disordered" evidence="2">
    <location>
        <begin position="299"/>
        <end position="343"/>
    </location>
</feature>
<keyword evidence="7" id="KW-1185">Reference proteome</keyword>
<organism evidence="6 7">
    <name type="scientific">Virgibacillus profundi</name>
    <dbReference type="NCBI Taxonomy" id="2024555"/>
    <lineage>
        <taxon>Bacteria</taxon>
        <taxon>Bacillati</taxon>
        <taxon>Bacillota</taxon>
        <taxon>Bacilli</taxon>
        <taxon>Bacillales</taxon>
        <taxon>Bacillaceae</taxon>
        <taxon>Virgibacillus</taxon>
    </lineage>
</organism>
<dbReference type="InterPro" id="IPR011055">
    <property type="entry name" value="Dup_hybrid_motif"/>
</dbReference>
<feature type="signal peptide" evidence="3">
    <location>
        <begin position="1"/>
        <end position="27"/>
    </location>
</feature>
<dbReference type="CDD" id="cd12797">
    <property type="entry name" value="M23_peptidase"/>
    <property type="match status" value="1"/>
</dbReference>
<dbReference type="RefSeq" id="WP_095654360.1">
    <property type="nucleotide sequence ID" value="NZ_NPOA01000002.1"/>
</dbReference>
<dbReference type="Pfam" id="PF24568">
    <property type="entry name" value="CC_PcsB"/>
    <property type="match status" value="1"/>
</dbReference>
<evidence type="ECO:0000259" key="5">
    <source>
        <dbReference type="Pfam" id="PF24568"/>
    </source>
</evidence>
<dbReference type="InterPro" id="IPR016047">
    <property type="entry name" value="M23ase_b-sheet_dom"/>
</dbReference>
<comment type="caution">
    <text evidence="6">The sequence shown here is derived from an EMBL/GenBank/DDBJ whole genome shotgun (WGS) entry which is preliminary data.</text>
</comment>
<proteinExistence type="predicted"/>